<accession>A0A9W4U9P3</accession>
<dbReference type="SUPFAM" id="SSF51905">
    <property type="entry name" value="FAD/NAD(P)-binding domain"/>
    <property type="match status" value="1"/>
</dbReference>
<evidence type="ECO:0000256" key="3">
    <source>
        <dbReference type="ARBA" id="ARBA00023002"/>
    </source>
</evidence>
<organism evidence="5 6">
    <name type="scientific">Periconia digitata</name>
    <dbReference type="NCBI Taxonomy" id="1303443"/>
    <lineage>
        <taxon>Eukaryota</taxon>
        <taxon>Fungi</taxon>
        <taxon>Dikarya</taxon>
        <taxon>Ascomycota</taxon>
        <taxon>Pezizomycotina</taxon>
        <taxon>Dothideomycetes</taxon>
        <taxon>Pleosporomycetidae</taxon>
        <taxon>Pleosporales</taxon>
        <taxon>Massarineae</taxon>
        <taxon>Periconiaceae</taxon>
        <taxon>Periconia</taxon>
    </lineage>
</organism>
<dbReference type="InterPro" id="IPR002938">
    <property type="entry name" value="FAD-bd"/>
</dbReference>
<keyword evidence="2" id="KW-0274">FAD</keyword>
<evidence type="ECO:0000256" key="2">
    <source>
        <dbReference type="ARBA" id="ARBA00022827"/>
    </source>
</evidence>
<dbReference type="EMBL" id="CAOQHR010000003">
    <property type="protein sequence ID" value="CAI6331648.1"/>
    <property type="molecule type" value="Genomic_DNA"/>
</dbReference>
<sequence length="490" mass="54215">MARVQCHHVHGEKCPTSSGRPDGLPRGVHRGGGACCSSKGSKCSSRRSIEVTVSQVHAEQLIPDSQCQRSTMYVVIVGAGPSGLLLGVLLARNLSIKVTILDASTQVDSNPRAAHYAPSAVYDFHRAGIIDDVRKQGFTPKGVCWRLKDTTFLAGMGREPEESEYAMAVLPLDRLGPLLVEHFESLPNTEILWGHKLTGVKQDGNTATALVETSEGENKEITGDFLVGADGASSAVRTALFGKEYPGETLKQQIVATNVYLPFDERHNYWDSNFICHPTDWYMAARITPDGLWRVTYGDDADLSREELVRRQPKRYEEILPGNPKPGDYKLVSMSPYKLQQRCARSFREGRIVLVADAAHLCNPFGGLGLTGGFADVGSLYDCFLGIHKSELDIDILSKYSDVRKALWRDMIDPMSRENFHRLWDPAAEKKRDEFFKVCERASADPVWGKSVAGSVMAVRHDFTQYFKSKGGDGIGGFVDGRVEERESKE</sequence>
<keyword evidence="6" id="KW-1185">Reference proteome</keyword>
<reference evidence="5" key="1">
    <citation type="submission" date="2023-01" db="EMBL/GenBank/DDBJ databases">
        <authorList>
            <person name="Van Ghelder C."/>
            <person name="Rancurel C."/>
        </authorList>
    </citation>
    <scope>NUCLEOTIDE SEQUENCE</scope>
    <source>
        <strain evidence="5">CNCM I-4278</strain>
    </source>
</reference>
<dbReference type="Gene3D" id="3.30.70.2450">
    <property type="match status" value="1"/>
</dbReference>
<dbReference type="PANTHER" id="PTHR43876:SF18">
    <property type="entry name" value="PUTATIVE (AFU_ORTHOLOGUE AFUA_3G09540)-RELATED"/>
    <property type="match status" value="1"/>
</dbReference>
<evidence type="ECO:0000259" key="4">
    <source>
        <dbReference type="Pfam" id="PF01494"/>
    </source>
</evidence>
<dbReference type="OrthoDB" id="10016252at2759"/>
<protein>
    <recommendedName>
        <fullName evidence="4">FAD-binding domain-containing protein</fullName>
    </recommendedName>
</protein>
<dbReference type="AlphaFoldDB" id="A0A9W4U9P3"/>
<keyword evidence="3" id="KW-0560">Oxidoreductase</keyword>
<proteinExistence type="predicted"/>
<keyword evidence="1" id="KW-0285">Flavoprotein</keyword>
<evidence type="ECO:0000256" key="1">
    <source>
        <dbReference type="ARBA" id="ARBA00022630"/>
    </source>
</evidence>
<dbReference type="InterPro" id="IPR051205">
    <property type="entry name" value="UbiH/COQ6_monooxygenase"/>
</dbReference>
<evidence type="ECO:0000313" key="6">
    <source>
        <dbReference type="Proteomes" id="UP001152607"/>
    </source>
</evidence>
<dbReference type="PRINTS" id="PR00420">
    <property type="entry name" value="RNGMNOXGNASE"/>
</dbReference>
<gene>
    <name evidence="5" type="ORF">PDIGIT_LOCUS4673</name>
</gene>
<comment type="caution">
    <text evidence="5">The sequence shown here is derived from an EMBL/GenBank/DDBJ whole genome shotgun (WGS) entry which is preliminary data.</text>
</comment>
<dbReference type="PANTHER" id="PTHR43876">
    <property type="entry name" value="UBIQUINONE BIOSYNTHESIS MONOOXYGENASE COQ6, MITOCHONDRIAL"/>
    <property type="match status" value="1"/>
</dbReference>
<dbReference type="GO" id="GO:0016491">
    <property type="term" value="F:oxidoreductase activity"/>
    <property type="evidence" value="ECO:0007669"/>
    <property type="project" value="UniProtKB-KW"/>
</dbReference>
<dbReference type="InterPro" id="IPR036188">
    <property type="entry name" value="FAD/NAD-bd_sf"/>
</dbReference>
<feature type="domain" description="FAD-binding" evidence="4">
    <location>
        <begin position="73"/>
        <end position="412"/>
    </location>
</feature>
<dbReference type="GO" id="GO:0005739">
    <property type="term" value="C:mitochondrion"/>
    <property type="evidence" value="ECO:0007669"/>
    <property type="project" value="TreeGrafter"/>
</dbReference>
<dbReference type="Proteomes" id="UP001152607">
    <property type="component" value="Unassembled WGS sequence"/>
</dbReference>
<dbReference type="GO" id="GO:0071949">
    <property type="term" value="F:FAD binding"/>
    <property type="evidence" value="ECO:0007669"/>
    <property type="project" value="InterPro"/>
</dbReference>
<name>A0A9W4U9P3_9PLEO</name>
<evidence type="ECO:0000313" key="5">
    <source>
        <dbReference type="EMBL" id="CAI6331648.1"/>
    </source>
</evidence>
<dbReference type="Pfam" id="PF01494">
    <property type="entry name" value="FAD_binding_3"/>
    <property type="match status" value="1"/>
</dbReference>
<dbReference type="Gene3D" id="3.50.50.60">
    <property type="entry name" value="FAD/NAD(P)-binding domain"/>
    <property type="match status" value="1"/>
</dbReference>